<feature type="transmembrane region" description="Helical" evidence="6">
    <location>
        <begin position="343"/>
        <end position="363"/>
    </location>
</feature>
<reference evidence="9" key="1">
    <citation type="journal article" date="2019" name="Int. J. Syst. Evol. Microbiol.">
        <title>The Global Catalogue of Microorganisms (GCM) 10K type strain sequencing project: providing services to taxonomists for standard genome sequencing and annotation.</title>
        <authorList>
            <consortium name="The Broad Institute Genomics Platform"/>
            <consortium name="The Broad Institute Genome Sequencing Center for Infectious Disease"/>
            <person name="Wu L."/>
            <person name="Ma J."/>
        </authorList>
    </citation>
    <scope>NUCLEOTIDE SEQUENCE [LARGE SCALE GENOMIC DNA]</scope>
    <source>
        <strain evidence="9">CCUG 52478</strain>
    </source>
</reference>
<evidence type="ECO:0000256" key="3">
    <source>
        <dbReference type="ARBA" id="ARBA00022989"/>
    </source>
</evidence>
<feature type="transmembrane region" description="Helical" evidence="6">
    <location>
        <begin position="63"/>
        <end position="84"/>
    </location>
</feature>
<name>A0ABW3VXP7_9ACTN</name>
<feature type="transmembrane region" description="Helical" evidence="6">
    <location>
        <begin position="418"/>
        <end position="436"/>
    </location>
</feature>
<dbReference type="SUPFAM" id="SSF103473">
    <property type="entry name" value="MFS general substrate transporter"/>
    <property type="match status" value="1"/>
</dbReference>
<feature type="transmembrane region" description="Helical" evidence="6">
    <location>
        <begin position="375"/>
        <end position="398"/>
    </location>
</feature>
<evidence type="ECO:0000256" key="1">
    <source>
        <dbReference type="ARBA" id="ARBA00004651"/>
    </source>
</evidence>
<evidence type="ECO:0000256" key="4">
    <source>
        <dbReference type="ARBA" id="ARBA00023136"/>
    </source>
</evidence>
<feature type="transmembrane region" description="Helical" evidence="6">
    <location>
        <begin position="315"/>
        <end position="336"/>
    </location>
</feature>
<dbReference type="Gene3D" id="1.20.1250.20">
    <property type="entry name" value="MFS general substrate transporter like domains"/>
    <property type="match status" value="1"/>
</dbReference>
<sequence length="475" mass="47699">MTLTTDTSATTAGPAPDPASDRTVSIAVACVATVMLMLDISVVNTALNDIADGLEVGLSGLQWVIDAYTLPLAAVVLSAGAIADRFGRKRVFVGGMGLFTVASGACAVAPGIGALVGARAVQGVGAAVLFATALALISEVTPTAAERAKALGVYGACIGAAFAVGPFVGGVLTDGVGWRAIFWINVPIGLVTLALARRIRESRDPRARRLDVPGQTALVIGLFLLVFALLRGNELGWGSAPVAGCLAGAAAAGIALVVIERRSAAPMVPPAYFRRPGFAAPQVLVFGISASFFAGFLYLTLFLQNVVGLSPLQTGLAYLPGTALMFVVSGLTAGLMTRIAPGTLAVVGLLLIAVGLSTFALTIHADSGWTSILPGFLVASVGTGLFNPAGSALALAALPPEQSGLAAGANDTFRQTGLALGVAWLGTFVPASGPFGTDPGAFVDGLHHAVLAAAVLAVVAALVGGVLQRQALRAT</sequence>
<feature type="transmembrane region" description="Helical" evidence="6">
    <location>
        <begin position="280"/>
        <end position="303"/>
    </location>
</feature>
<feature type="transmembrane region" description="Helical" evidence="6">
    <location>
        <begin position="236"/>
        <end position="259"/>
    </location>
</feature>
<dbReference type="InterPro" id="IPR036259">
    <property type="entry name" value="MFS_trans_sf"/>
</dbReference>
<dbReference type="PROSITE" id="PS00216">
    <property type="entry name" value="SUGAR_TRANSPORT_1"/>
    <property type="match status" value="1"/>
</dbReference>
<dbReference type="Pfam" id="PF07690">
    <property type="entry name" value="MFS_1"/>
    <property type="match status" value="1"/>
</dbReference>
<keyword evidence="4 6" id="KW-0472">Membrane</keyword>
<feature type="transmembrane region" description="Helical" evidence="6">
    <location>
        <begin position="24"/>
        <end position="43"/>
    </location>
</feature>
<proteinExistence type="predicted"/>
<evidence type="ECO:0000313" key="8">
    <source>
        <dbReference type="EMBL" id="MFD1247342.1"/>
    </source>
</evidence>
<dbReference type="PANTHER" id="PTHR42718:SF49">
    <property type="entry name" value="EXPORT PROTEIN"/>
    <property type="match status" value="1"/>
</dbReference>
<keyword evidence="3 6" id="KW-1133">Transmembrane helix</keyword>
<dbReference type="InterPro" id="IPR011701">
    <property type="entry name" value="MFS"/>
</dbReference>
<feature type="transmembrane region" description="Helical" evidence="6">
    <location>
        <begin position="180"/>
        <end position="200"/>
    </location>
</feature>
<dbReference type="PROSITE" id="PS50850">
    <property type="entry name" value="MFS"/>
    <property type="match status" value="1"/>
</dbReference>
<evidence type="ECO:0000259" key="7">
    <source>
        <dbReference type="PROSITE" id="PS50850"/>
    </source>
</evidence>
<protein>
    <submittedName>
        <fullName evidence="8">MFS transporter</fullName>
    </submittedName>
</protein>
<organism evidence="8 9">
    <name type="scientific">Nocardioides ginsengisoli</name>
    <dbReference type="NCBI Taxonomy" id="363868"/>
    <lineage>
        <taxon>Bacteria</taxon>
        <taxon>Bacillati</taxon>
        <taxon>Actinomycetota</taxon>
        <taxon>Actinomycetes</taxon>
        <taxon>Propionibacteriales</taxon>
        <taxon>Nocardioidaceae</taxon>
        <taxon>Nocardioides</taxon>
    </lineage>
</organism>
<dbReference type="Gene3D" id="1.20.1720.10">
    <property type="entry name" value="Multidrug resistance protein D"/>
    <property type="match status" value="1"/>
</dbReference>
<dbReference type="InterPro" id="IPR005829">
    <property type="entry name" value="Sugar_transporter_CS"/>
</dbReference>
<feature type="transmembrane region" description="Helical" evidence="6">
    <location>
        <begin position="120"/>
        <end position="138"/>
    </location>
</feature>
<dbReference type="CDD" id="cd17321">
    <property type="entry name" value="MFS_MMR_MDR_like"/>
    <property type="match status" value="1"/>
</dbReference>
<evidence type="ECO:0000256" key="6">
    <source>
        <dbReference type="SAM" id="Phobius"/>
    </source>
</evidence>
<dbReference type="EMBL" id="JBHTLX010000008">
    <property type="protein sequence ID" value="MFD1247342.1"/>
    <property type="molecule type" value="Genomic_DNA"/>
</dbReference>
<feature type="domain" description="Major facilitator superfamily (MFS) profile" evidence="7">
    <location>
        <begin position="25"/>
        <end position="472"/>
    </location>
</feature>
<feature type="transmembrane region" description="Helical" evidence="6">
    <location>
        <begin position="91"/>
        <end position="114"/>
    </location>
</feature>
<evidence type="ECO:0000256" key="5">
    <source>
        <dbReference type="SAM" id="MobiDB-lite"/>
    </source>
</evidence>
<comment type="caution">
    <text evidence="8">The sequence shown here is derived from an EMBL/GenBank/DDBJ whole genome shotgun (WGS) entry which is preliminary data.</text>
</comment>
<accession>A0ABW3VXP7</accession>
<dbReference type="PANTHER" id="PTHR42718">
    <property type="entry name" value="MAJOR FACILITATOR SUPERFAMILY MULTIDRUG TRANSPORTER MFSC"/>
    <property type="match status" value="1"/>
</dbReference>
<dbReference type="Proteomes" id="UP001597229">
    <property type="component" value="Unassembled WGS sequence"/>
</dbReference>
<evidence type="ECO:0000256" key="2">
    <source>
        <dbReference type="ARBA" id="ARBA00022692"/>
    </source>
</evidence>
<evidence type="ECO:0000313" key="9">
    <source>
        <dbReference type="Proteomes" id="UP001597229"/>
    </source>
</evidence>
<feature type="transmembrane region" description="Helical" evidence="6">
    <location>
        <begin position="212"/>
        <end position="230"/>
    </location>
</feature>
<dbReference type="RefSeq" id="WP_367921423.1">
    <property type="nucleotide sequence ID" value="NZ_BAABAC010000042.1"/>
</dbReference>
<keyword evidence="2 6" id="KW-0812">Transmembrane</keyword>
<keyword evidence="9" id="KW-1185">Reference proteome</keyword>
<dbReference type="InterPro" id="IPR020846">
    <property type="entry name" value="MFS_dom"/>
</dbReference>
<gene>
    <name evidence="8" type="ORF">ACFQ3F_06040</name>
</gene>
<comment type="subcellular location">
    <subcellularLocation>
        <location evidence="1">Cell membrane</location>
        <topology evidence="1">Multi-pass membrane protein</topology>
    </subcellularLocation>
</comment>
<feature type="compositionally biased region" description="Low complexity" evidence="5">
    <location>
        <begin position="1"/>
        <end position="14"/>
    </location>
</feature>
<feature type="transmembrane region" description="Helical" evidence="6">
    <location>
        <begin position="150"/>
        <end position="168"/>
    </location>
</feature>
<feature type="region of interest" description="Disordered" evidence="5">
    <location>
        <begin position="1"/>
        <end position="21"/>
    </location>
</feature>
<feature type="transmembrane region" description="Helical" evidence="6">
    <location>
        <begin position="448"/>
        <end position="467"/>
    </location>
</feature>